<dbReference type="SUPFAM" id="SSF141571">
    <property type="entry name" value="Pentapeptide repeat-like"/>
    <property type="match status" value="1"/>
</dbReference>
<dbReference type="EMBL" id="JANFQO010000032">
    <property type="protein sequence ID" value="MCQ4167483.1"/>
    <property type="molecule type" value="Genomic_DNA"/>
</dbReference>
<evidence type="ECO:0000313" key="3">
    <source>
        <dbReference type="Proteomes" id="UP001165498"/>
    </source>
</evidence>
<dbReference type="InterPro" id="IPR001646">
    <property type="entry name" value="5peptide_repeat"/>
</dbReference>
<dbReference type="Proteomes" id="UP001165498">
    <property type="component" value="Unassembled WGS sequence"/>
</dbReference>
<gene>
    <name evidence="2" type="ORF">NM961_22435</name>
</gene>
<evidence type="ECO:0000313" key="2">
    <source>
        <dbReference type="EMBL" id="MCQ4167483.1"/>
    </source>
</evidence>
<dbReference type="RefSeq" id="WP_255916669.1">
    <property type="nucleotide sequence ID" value="NZ_JANFQO010000032.1"/>
</dbReference>
<dbReference type="PANTHER" id="PTHR47485:SF1">
    <property type="entry name" value="THYLAKOID LUMENAL 17.4 KDA PROTEIN, CHLOROPLASTIC"/>
    <property type="match status" value="1"/>
</dbReference>
<organism evidence="2 3">
    <name type="scientific">Tahibacter harae</name>
    <dbReference type="NCBI Taxonomy" id="2963937"/>
    <lineage>
        <taxon>Bacteria</taxon>
        <taxon>Pseudomonadati</taxon>
        <taxon>Pseudomonadota</taxon>
        <taxon>Gammaproteobacteria</taxon>
        <taxon>Lysobacterales</taxon>
        <taxon>Rhodanobacteraceae</taxon>
        <taxon>Tahibacter</taxon>
    </lineage>
</organism>
<keyword evidence="3" id="KW-1185">Reference proteome</keyword>
<reference evidence="2" key="1">
    <citation type="submission" date="2022-07" db="EMBL/GenBank/DDBJ databases">
        <title>Tahibacter sp., a new gammaproteobacterium isolated from the silt sample collected at pig farm.</title>
        <authorList>
            <person name="Chen H."/>
        </authorList>
    </citation>
    <scope>NUCLEOTIDE SEQUENCE</scope>
    <source>
        <strain evidence="2">P2K</strain>
    </source>
</reference>
<protein>
    <submittedName>
        <fullName evidence="2">Pentapeptide repeat-containing protein</fullName>
    </submittedName>
</protein>
<keyword evidence="1" id="KW-0677">Repeat</keyword>
<dbReference type="PANTHER" id="PTHR47485">
    <property type="entry name" value="THYLAKOID LUMENAL 17.4 KDA PROTEIN, CHLOROPLASTIC"/>
    <property type="match status" value="1"/>
</dbReference>
<sequence>MDGLRSHGDWAASSEAMGSKLELVGIIFDGALFGSDISFDSIVLSECTFNRCLFASSDFYAAFMASGKFYYCEFSGAIFRKASINNCVFENCRFDAVDFSKADLSDSVFVNCLISRCFFLRAFMSGARFVGCTIEGADTFADSDTDTAEFSGVHFVT</sequence>
<proteinExistence type="predicted"/>
<evidence type="ECO:0000256" key="1">
    <source>
        <dbReference type="ARBA" id="ARBA00022737"/>
    </source>
</evidence>
<accession>A0ABT1QYW7</accession>
<dbReference type="Gene3D" id="2.160.20.80">
    <property type="entry name" value="E3 ubiquitin-protein ligase SopA"/>
    <property type="match status" value="1"/>
</dbReference>
<name>A0ABT1QYW7_9GAMM</name>
<comment type="caution">
    <text evidence="2">The sequence shown here is derived from an EMBL/GenBank/DDBJ whole genome shotgun (WGS) entry which is preliminary data.</text>
</comment>
<dbReference type="Pfam" id="PF13599">
    <property type="entry name" value="Pentapeptide_4"/>
    <property type="match status" value="1"/>
</dbReference>